<dbReference type="Pfam" id="PF13765">
    <property type="entry name" value="PRY"/>
    <property type="match status" value="1"/>
</dbReference>
<evidence type="ECO:0000256" key="1">
    <source>
        <dbReference type="ARBA" id="ARBA00022588"/>
    </source>
</evidence>
<dbReference type="SMART" id="SM00449">
    <property type="entry name" value="SPRY"/>
    <property type="match status" value="1"/>
</dbReference>
<dbReference type="PROSITE" id="PS50119">
    <property type="entry name" value="ZF_BBOX"/>
    <property type="match status" value="1"/>
</dbReference>
<name>A0A3P9LVJ6_ORYLA</name>
<evidence type="ECO:0000256" key="2">
    <source>
        <dbReference type="ARBA" id="ARBA00022723"/>
    </source>
</evidence>
<reference evidence="11" key="3">
    <citation type="submission" date="2025-08" db="UniProtKB">
        <authorList>
            <consortium name="Ensembl"/>
        </authorList>
    </citation>
    <scope>IDENTIFICATION</scope>
    <source>
        <strain evidence="11">HNI</strain>
    </source>
</reference>
<reference evidence="11" key="4">
    <citation type="submission" date="2025-09" db="UniProtKB">
        <authorList>
            <consortium name="Ensembl"/>
        </authorList>
    </citation>
    <scope>IDENTIFICATION</scope>
    <source>
        <strain evidence="11">HNI</strain>
    </source>
</reference>
<feature type="region of interest" description="Disordered" evidence="7">
    <location>
        <begin position="79"/>
        <end position="99"/>
    </location>
</feature>
<dbReference type="Gene3D" id="3.30.40.10">
    <property type="entry name" value="Zinc/RING finger domain, C3HC4 (zinc finger)"/>
    <property type="match status" value="1"/>
</dbReference>
<keyword evidence="5" id="KW-0391">Immunity</keyword>
<dbReference type="GO" id="GO:0008270">
    <property type="term" value="F:zinc ion binding"/>
    <property type="evidence" value="ECO:0007669"/>
    <property type="project" value="UniProtKB-KW"/>
</dbReference>
<feature type="region of interest" description="Disordered" evidence="7">
    <location>
        <begin position="392"/>
        <end position="419"/>
    </location>
</feature>
<dbReference type="InterPro" id="IPR001841">
    <property type="entry name" value="Znf_RING"/>
</dbReference>
<dbReference type="InterPro" id="IPR058030">
    <property type="entry name" value="TRIM8/14/16/25/29/45/65_CC"/>
</dbReference>
<dbReference type="GO" id="GO:0005737">
    <property type="term" value="C:cytoplasm"/>
    <property type="evidence" value="ECO:0007669"/>
    <property type="project" value="UniProtKB-ARBA"/>
</dbReference>
<feature type="domain" description="B box-type" evidence="9">
    <location>
        <begin position="123"/>
        <end position="163"/>
    </location>
</feature>
<evidence type="ECO:0000256" key="5">
    <source>
        <dbReference type="ARBA" id="ARBA00022859"/>
    </source>
</evidence>
<dbReference type="InterPro" id="IPR000315">
    <property type="entry name" value="Znf_B-box"/>
</dbReference>
<dbReference type="SUPFAM" id="SSF57850">
    <property type="entry name" value="RING/U-box"/>
    <property type="match status" value="1"/>
</dbReference>
<dbReference type="CDD" id="cd19769">
    <property type="entry name" value="Bbox2_TRIM16-like"/>
    <property type="match status" value="1"/>
</dbReference>
<reference key="1">
    <citation type="journal article" date="2007" name="Nature">
        <title>The medaka draft genome and insights into vertebrate genome evolution.</title>
        <authorList>
            <person name="Kasahara M."/>
            <person name="Naruse K."/>
            <person name="Sasaki S."/>
            <person name="Nakatani Y."/>
            <person name="Qu W."/>
            <person name="Ahsan B."/>
            <person name="Yamada T."/>
            <person name="Nagayasu Y."/>
            <person name="Doi K."/>
            <person name="Kasai Y."/>
            <person name="Jindo T."/>
            <person name="Kobayashi D."/>
            <person name="Shimada A."/>
            <person name="Toyoda A."/>
            <person name="Kuroki Y."/>
            <person name="Fujiyama A."/>
            <person name="Sasaki T."/>
            <person name="Shimizu A."/>
            <person name="Asakawa S."/>
            <person name="Shimizu N."/>
            <person name="Hashimoto S."/>
            <person name="Yang J."/>
            <person name="Lee Y."/>
            <person name="Matsushima K."/>
            <person name="Sugano S."/>
            <person name="Sakaizumi M."/>
            <person name="Narita T."/>
            <person name="Ohishi K."/>
            <person name="Haga S."/>
            <person name="Ohta F."/>
            <person name="Nomoto H."/>
            <person name="Nogata K."/>
            <person name="Morishita T."/>
            <person name="Endo T."/>
            <person name="Shin-I T."/>
            <person name="Takeda H."/>
            <person name="Morishita S."/>
            <person name="Kohara Y."/>
        </authorList>
    </citation>
    <scope>NUCLEOTIDE SEQUENCE [LARGE SCALE GENOMIC DNA]</scope>
    <source>
        <strain>Hd-rR</strain>
    </source>
</reference>
<dbReference type="PROSITE" id="PS50089">
    <property type="entry name" value="ZF_RING_2"/>
    <property type="match status" value="1"/>
</dbReference>
<dbReference type="InterPro" id="IPR013320">
    <property type="entry name" value="ConA-like_dom_sf"/>
</dbReference>
<dbReference type="Gene3D" id="2.60.120.920">
    <property type="match status" value="1"/>
</dbReference>
<keyword evidence="1" id="KW-0399">Innate immunity</keyword>
<dbReference type="PANTHER" id="PTHR25465">
    <property type="entry name" value="B-BOX DOMAIN CONTAINING"/>
    <property type="match status" value="1"/>
</dbReference>
<dbReference type="AlphaFoldDB" id="A0A3P9LVJ6"/>
<evidence type="ECO:0000259" key="9">
    <source>
        <dbReference type="PROSITE" id="PS50119"/>
    </source>
</evidence>
<evidence type="ECO:0000256" key="3">
    <source>
        <dbReference type="ARBA" id="ARBA00022771"/>
    </source>
</evidence>
<dbReference type="InterPro" id="IPR003877">
    <property type="entry name" value="SPRY_dom"/>
</dbReference>
<dbReference type="PROSITE" id="PS50188">
    <property type="entry name" value="B302_SPRY"/>
    <property type="match status" value="1"/>
</dbReference>
<feature type="domain" description="RING-type" evidence="8">
    <location>
        <begin position="13"/>
        <end position="56"/>
    </location>
</feature>
<evidence type="ECO:0000256" key="6">
    <source>
        <dbReference type="PROSITE-ProRule" id="PRU00024"/>
    </source>
</evidence>
<dbReference type="Pfam" id="PF25600">
    <property type="entry name" value="TRIM_CC"/>
    <property type="match status" value="1"/>
</dbReference>
<dbReference type="Pfam" id="PF00643">
    <property type="entry name" value="zf-B_box"/>
    <property type="match status" value="1"/>
</dbReference>
<dbReference type="InterPro" id="IPR006574">
    <property type="entry name" value="PRY"/>
</dbReference>
<evidence type="ECO:0000313" key="11">
    <source>
        <dbReference type="Ensembl" id="ENSORLP00020024683.1"/>
    </source>
</evidence>
<sequence>MSEAWTGEDSFACPVCLDVLKDPTTLPCGHSYCLSCIQSHWDKELSKGQYSCPQCRQIFNPRPSLARSTVLAEAMEKLRTNSLKERSSTASAPSAPPSMPIYEEVLPALGPRKGSAYPQLPPVEAKLCPQHNRPLDLFCCEDRECVCEGCCQYGHKGHRVLKPRDERKERQKEVVQMQAEVQRRIQETEKDLNVLPHAARQHKAMMQAVERESSCVFSELVKDLTETGAQISELLGSRESSLGNDVEGQIHRLQQEVAQLHWRSEELSRLADMQDNVCFLKNFFLMEPLGQKAVAAGSVLSQEEAVVTSVRSVIKELQESIQDISKASIDKIVKLVNCKSVVQTPNGVAAPEAAGTAHSDYFGQATASAADATNPPPLPPLRPQVMEPPRVGRSASLQVPASCPPFPPPRPRASLNAPSGYMNPEPKTREEMLKFRFEPTFDPNTSYRHVHVIDQHKAIMKAENLNPPDHPERFMFWRQVFCKEPLAGSPYYWEVGWTGKKVTIGVAYKEMARDTNDDSSRMGHNALSWGLYWSGTGFSFWHNNQEKMLGAPKARRIGIYLDQHVGILSFHSISNNKATLIHRHQTQFTGPLYPGFRFWSGIGDTVIICQLD</sequence>
<dbReference type="SUPFAM" id="SSF49899">
    <property type="entry name" value="Concanavalin A-like lectins/glucanases"/>
    <property type="match status" value="1"/>
</dbReference>
<reference evidence="11 12" key="2">
    <citation type="submission" date="2017-04" db="EMBL/GenBank/DDBJ databases">
        <title>CpG methylation of centromeres and impact of large insertions on vertebrate speciation.</title>
        <authorList>
            <person name="Ichikawa K."/>
            <person name="Yoshimura J."/>
            <person name="Morishita S."/>
        </authorList>
    </citation>
    <scope>NUCLEOTIDE SEQUENCE</scope>
    <source>
        <strain evidence="11 12">HNI</strain>
    </source>
</reference>
<dbReference type="Gene3D" id="3.30.160.60">
    <property type="entry name" value="Classic Zinc Finger"/>
    <property type="match status" value="1"/>
</dbReference>
<accession>A0A3P9LVJ6</accession>
<dbReference type="Proteomes" id="UP000265180">
    <property type="component" value="Chromosome 13"/>
</dbReference>
<dbReference type="InterPro" id="IPR001870">
    <property type="entry name" value="B30.2/SPRY"/>
</dbReference>
<dbReference type="SUPFAM" id="SSF57845">
    <property type="entry name" value="B-box zinc-binding domain"/>
    <property type="match status" value="1"/>
</dbReference>
<dbReference type="SMART" id="SM00336">
    <property type="entry name" value="BBOX"/>
    <property type="match status" value="1"/>
</dbReference>
<evidence type="ECO:0000256" key="4">
    <source>
        <dbReference type="ARBA" id="ARBA00022833"/>
    </source>
</evidence>
<dbReference type="InterPro" id="IPR003879">
    <property type="entry name" value="Butyrophylin_SPRY"/>
</dbReference>
<evidence type="ECO:0000313" key="12">
    <source>
        <dbReference type="Proteomes" id="UP000265180"/>
    </source>
</evidence>
<evidence type="ECO:0000256" key="7">
    <source>
        <dbReference type="SAM" id="MobiDB-lite"/>
    </source>
</evidence>
<keyword evidence="3 6" id="KW-0863">Zinc-finger</keyword>
<keyword evidence="4" id="KW-0862">Zinc</keyword>
<organism evidence="11 12">
    <name type="scientific">Oryzias latipes</name>
    <name type="common">Japanese rice fish</name>
    <name type="synonym">Japanese killifish</name>
    <dbReference type="NCBI Taxonomy" id="8090"/>
    <lineage>
        <taxon>Eukaryota</taxon>
        <taxon>Metazoa</taxon>
        <taxon>Chordata</taxon>
        <taxon>Craniata</taxon>
        <taxon>Vertebrata</taxon>
        <taxon>Euteleostomi</taxon>
        <taxon>Actinopterygii</taxon>
        <taxon>Neopterygii</taxon>
        <taxon>Teleostei</taxon>
        <taxon>Neoteleostei</taxon>
        <taxon>Acanthomorphata</taxon>
        <taxon>Ovalentaria</taxon>
        <taxon>Atherinomorphae</taxon>
        <taxon>Beloniformes</taxon>
        <taxon>Adrianichthyidae</taxon>
        <taxon>Oryziinae</taxon>
        <taxon>Oryzias</taxon>
    </lineage>
</organism>
<dbReference type="PANTHER" id="PTHR25465:SF14">
    <property type="entry name" value="E3 UBIQUITIN-PROTEIN LIGASE TRIM65"/>
    <property type="match status" value="1"/>
</dbReference>
<dbReference type="Pfam" id="PF00622">
    <property type="entry name" value="SPRY"/>
    <property type="match status" value="1"/>
</dbReference>
<dbReference type="InterPro" id="IPR013083">
    <property type="entry name" value="Znf_RING/FYVE/PHD"/>
</dbReference>
<dbReference type="GO" id="GO:0045087">
    <property type="term" value="P:innate immune response"/>
    <property type="evidence" value="ECO:0007669"/>
    <property type="project" value="UniProtKB-KW"/>
</dbReference>
<feature type="compositionally biased region" description="Pro residues" evidence="7">
    <location>
        <begin position="402"/>
        <end position="411"/>
    </location>
</feature>
<dbReference type="Pfam" id="PF15227">
    <property type="entry name" value="zf-C3HC4_4"/>
    <property type="match status" value="1"/>
</dbReference>
<feature type="domain" description="B30.2/SPRY" evidence="10">
    <location>
        <begin position="419"/>
        <end position="612"/>
    </location>
</feature>
<dbReference type="InterPro" id="IPR051051">
    <property type="entry name" value="E3_ubiq-ligase_TRIM/RNF"/>
</dbReference>
<evidence type="ECO:0000259" key="8">
    <source>
        <dbReference type="PROSITE" id="PS50089"/>
    </source>
</evidence>
<dbReference type="PRINTS" id="PR01407">
    <property type="entry name" value="BUTYPHLNCDUF"/>
</dbReference>
<dbReference type="PROSITE" id="PS00518">
    <property type="entry name" value="ZF_RING_1"/>
    <property type="match status" value="1"/>
</dbReference>
<keyword evidence="2" id="KW-0479">Metal-binding</keyword>
<dbReference type="SMART" id="SM00184">
    <property type="entry name" value="RING"/>
    <property type="match status" value="1"/>
</dbReference>
<dbReference type="InterPro" id="IPR017907">
    <property type="entry name" value="Znf_RING_CS"/>
</dbReference>
<evidence type="ECO:0000259" key="10">
    <source>
        <dbReference type="PROSITE" id="PS50188"/>
    </source>
</evidence>
<protein>
    <submittedName>
        <fullName evidence="11">Uncharacterized protein</fullName>
    </submittedName>
</protein>
<dbReference type="Ensembl" id="ENSORLT00020006365.1">
    <property type="protein sequence ID" value="ENSORLP00020024683.1"/>
    <property type="gene ID" value="ENSORLG00020006196.1"/>
</dbReference>
<dbReference type="InterPro" id="IPR043136">
    <property type="entry name" value="B30.2/SPRY_sf"/>
</dbReference>
<proteinExistence type="predicted"/>